<keyword evidence="3" id="KW-1185">Reference proteome</keyword>
<organism evidence="2 3">
    <name type="scientific">Phyllosticta citrichinensis</name>
    <dbReference type="NCBI Taxonomy" id="1130410"/>
    <lineage>
        <taxon>Eukaryota</taxon>
        <taxon>Fungi</taxon>
        <taxon>Dikarya</taxon>
        <taxon>Ascomycota</taxon>
        <taxon>Pezizomycotina</taxon>
        <taxon>Dothideomycetes</taxon>
        <taxon>Dothideomycetes incertae sedis</taxon>
        <taxon>Botryosphaeriales</taxon>
        <taxon>Phyllostictaceae</taxon>
        <taxon>Phyllosticta</taxon>
    </lineage>
</organism>
<feature type="compositionally biased region" description="Basic and acidic residues" evidence="1">
    <location>
        <begin position="545"/>
        <end position="589"/>
    </location>
</feature>
<dbReference type="Proteomes" id="UP001456524">
    <property type="component" value="Unassembled WGS sequence"/>
</dbReference>
<evidence type="ECO:0000313" key="2">
    <source>
        <dbReference type="EMBL" id="KAK8161620.1"/>
    </source>
</evidence>
<feature type="region of interest" description="Disordered" evidence="1">
    <location>
        <begin position="503"/>
        <end position="641"/>
    </location>
</feature>
<feature type="compositionally biased region" description="Basic and acidic residues" evidence="1">
    <location>
        <begin position="622"/>
        <end position="641"/>
    </location>
</feature>
<proteinExistence type="predicted"/>
<feature type="region of interest" description="Disordered" evidence="1">
    <location>
        <begin position="1"/>
        <end position="21"/>
    </location>
</feature>
<evidence type="ECO:0000256" key="1">
    <source>
        <dbReference type="SAM" id="MobiDB-lite"/>
    </source>
</evidence>
<gene>
    <name evidence="2" type="ORF">IWX90DRAFT_416643</name>
</gene>
<feature type="compositionally biased region" description="Acidic residues" evidence="1">
    <location>
        <begin position="518"/>
        <end position="530"/>
    </location>
</feature>
<dbReference type="EMBL" id="JBBWUH010000007">
    <property type="protein sequence ID" value="KAK8161620.1"/>
    <property type="molecule type" value="Genomic_DNA"/>
</dbReference>
<name>A0ABR1XN30_9PEZI</name>
<comment type="caution">
    <text evidence="2">The sequence shown here is derived from an EMBL/GenBank/DDBJ whole genome shotgun (WGS) entry which is preliminary data.</text>
</comment>
<sequence>MPSSRSSSGSSSLEEDDPHQVRDVSNLSSILVILSSLVASSDLCDQEIDYNNIDTIEPIIRRHIMGEKPNDIDASRAHRLHAIQGILNKLGEGTLTGLEKDFQQHKQIQKAVGPLKRAGEKLLKSRKICSMPLKRKLEVIPPKRKREVDEDDGGRRDIERWKEKVKILRGNDRYEHVVMLCDCEEKPRWPDHPDYIESEVYVTQDDLDKKERRISDLAELEFEHIMTDPGWRESKSGMCNAYWLRRLVVYISRMLTEDGIKCVMDTVSDLRGLFIPEGIPTPVRTLLRNNLDKGRFKPQSEEDSLEEKDFWYLFKASELARQMNRIKRLLRQKDGDLVKFMKSDPDVARIVSADKTKKSAKGIMTAWAAMQEFPVLRGKHVDLQKEFKVYLPILKEKIDLGKHMLEFEKKFSKAVFLLFPPAGHGLLFRAPPAQPPAIFTRKVLDDLCEQFPQLPRIIRRLLPIADIMDPNKPFPEQPPPRYNFENGTFDGGAESLETLFDHEPIPRKGSDSSMSSDSSDESFDFGDDEVDVTHQLNAPQESDEETKSAVHVKSEDAKSVRDMLKEKPGAENAEKNIKTSNHEATEHSWRGCSSRQEPDLADKGKPSTADTHAGPGTSRSAEAQRKFDAVVQQEKTEAEDGEIRDRTKIEIAGVRLKLARWSEITGMRPLESARMMIGLNNIKVPGTNGSKSGNTNVKPSGEAAKSIDDVNAANRPHGLCELLGVDVSDVADGSGNCTVGQGVDPTGATEDVGDTDGDAHATASDDPDMTVDDGDADVDVEDNVS</sequence>
<accession>A0ABR1XN30</accession>
<feature type="compositionally biased region" description="Acidic residues" evidence="1">
    <location>
        <begin position="765"/>
        <end position="785"/>
    </location>
</feature>
<feature type="compositionally biased region" description="Basic and acidic residues" evidence="1">
    <location>
        <begin position="596"/>
        <end position="605"/>
    </location>
</feature>
<protein>
    <submittedName>
        <fullName evidence="2">Uncharacterized protein</fullName>
    </submittedName>
</protein>
<evidence type="ECO:0000313" key="3">
    <source>
        <dbReference type="Proteomes" id="UP001456524"/>
    </source>
</evidence>
<feature type="compositionally biased region" description="Low complexity" evidence="1">
    <location>
        <begin position="1"/>
        <end position="12"/>
    </location>
</feature>
<reference evidence="2 3" key="1">
    <citation type="journal article" date="2022" name="G3 (Bethesda)">
        <title>Enemy or ally: a genomic approach to elucidate the lifestyle of Phyllosticta citrichinaensis.</title>
        <authorList>
            <person name="Buijs V.A."/>
            <person name="Groenewald J.Z."/>
            <person name="Haridas S."/>
            <person name="LaButti K.M."/>
            <person name="Lipzen A."/>
            <person name="Martin F.M."/>
            <person name="Barry K."/>
            <person name="Grigoriev I.V."/>
            <person name="Crous P.W."/>
            <person name="Seidl M.F."/>
        </authorList>
    </citation>
    <scope>NUCLEOTIDE SEQUENCE [LARGE SCALE GENOMIC DNA]</scope>
    <source>
        <strain evidence="2 3">CBS 129764</strain>
    </source>
</reference>
<feature type="region of interest" description="Disordered" evidence="1">
    <location>
        <begin position="736"/>
        <end position="785"/>
    </location>
</feature>